<gene>
    <name evidence="3" type="ORF">Bpfe_029110</name>
</gene>
<feature type="chain" id="PRO_5042039942" evidence="1">
    <location>
        <begin position="30"/>
        <end position="283"/>
    </location>
</feature>
<dbReference type="SUPFAM" id="SSF55797">
    <property type="entry name" value="PR-1-like"/>
    <property type="match status" value="1"/>
</dbReference>
<dbReference type="Proteomes" id="UP001233172">
    <property type="component" value="Unassembled WGS sequence"/>
</dbReference>
<sequence length="283" mass="31892">MRNCGKLSDLPVCSLVLIVFFSRLDVSGSIELRRFLNVTSHRLVKRGTNGFSEEEKVAMVLAHNEARAKEGAADMLAMHWDEALENSAQFHTDRCHFEHSTKMERSNIGDHNRVGENLYFSTGETIPKHALDAWYEEKKDYDFATAICRPNEVCGHYTQVVWAKSYALGCGKKLCSTLTGTGYKDHISNANYITCQYGPGGNTIGRPLYIDGMACSMCPPDRYCRESLCALEAFSRASYQNFIYVRNKTMDNSAECISSTAILQEYQSRISKKIVRATTIKTR</sequence>
<dbReference type="InterPro" id="IPR014044">
    <property type="entry name" value="CAP_dom"/>
</dbReference>
<dbReference type="PRINTS" id="PR00837">
    <property type="entry name" value="V5TPXLIKE"/>
</dbReference>
<evidence type="ECO:0000259" key="2">
    <source>
        <dbReference type="SMART" id="SM00198"/>
    </source>
</evidence>
<name>A0AAD8ATQ4_BIOPF</name>
<dbReference type="AlphaFoldDB" id="A0AAD8ATQ4"/>
<organism evidence="3 4">
    <name type="scientific">Biomphalaria pfeifferi</name>
    <name type="common">Bloodfluke planorb</name>
    <name type="synonym">Freshwater snail</name>
    <dbReference type="NCBI Taxonomy" id="112525"/>
    <lineage>
        <taxon>Eukaryota</taxon>
        <taxon>Metazoa</taxon>
        <taxon>Spiralia</taxon>
        <taxon>Lophotrochozoa</taxon>
        <taxon>Mollusca</taxon>
        <taxon>Gastropoda</taxon>
        <taxon>Heterobranchia</taxon>
        <taxon>Euthyneura</taxon>
        <taxon>Panpulmonata</taxon>
        <taxon>Hygrophila</taxon>
        <taxon>Lymnaeoidea</taxon>
        <taxon>Planorbidae</taxon>
        <taxon>Biomphalaria</taxon>
    </lineage>
</organism>
<dbReference type="EMBL" id="JASAOG010000275">
    <property type="protein sequence ID" value="KAK0041439.1"/>
    <property type="molecule type" value="Genomic_DNA"/>
</dbReference>
<feature type="domain" description="SCP" evidence="2">
    <location>
        <begin position="54"/>
        <end position="205"/>
    </location>
</feature>
<reference evidence="3" key="1">
    <citation type="journal article" date="2023" name="PLoS Negl. Trop. Dis.">
        <title>A genome sequence for Biomphalaria pfeifferi, the major vector snail for the human-infecting parasite Schistosoma mansoni.</title>
        <authorList>
            <person name="Bu L."/>
            <person name="Lu L."/>
            <person name="Laidemitt M.R."/>
            <person name="Zhang S.M."/>
            <person name="Mutuku M."/>
            <person name="Mkoji G."/>
            <person name="Steinauer M."/>
            <person name="Loker E.S."/>
        </authorList>
    </citation>
    <scope>NUCLEOTIDE SEQUENCE</scope>
    <source>
        <strain evidence="3">KasaAsao</strain>
    </source>
</reference>
<proteinExistence type="predicted"/>
<dbReference type="Gene3D" id="3.40.33.10">
    <property type="entry name" value="CAP"/>
    <property type="match status" value="1"/>
</dbReference>
<dbReference type="PROSITE" id="PS01009">
    <property type="entry name" value="CRISP_1"/>
    <property type="match status" value="1"/>
</dbReference>
<dbReference type="InterPro" id="IPR018244">
    <property type="entry name" value="Allrgn_V5/Tpx1_CS"/>
</dbReference>
<accession>A0AAD8ATQ4</accession>
<dbReference type="GO" id="GO:0005576">
    <property type="term" value="C:extracellular region"/>
    <property type="evidence" value="ECO:0007669"/>
    <property type="project" value="InterPro"/>
</dbReference>
<dbReference type="PANTHER" id="PTHR10334">
    <property type="entry name" value="CYSTEINE-RICH SECRETORY PROTEIN-RELATED"/>
    <property type="match status" value="1"/>
</dbReference>
<evidence type="ECO:0000313" key="3">
    <source>
        <dbReference type="EMBL" id="KAK0041439.1"/>
    </source>
</evidence>
<protein>
    <submittedName>
        <fullName evidence="3">GLIPR1-like protein 1 isoform X1</fullName>
    </submittedName>
</protein>
<evidence type="ECO:0000313" key="4">
    <source>
        <dbReference type="Proteomes" id="UP001233172"/>
    </source>
</evidence>
<evidence type="ECO:0000256" key="1">
    <source>
        <dbReference type="SAM" id="SignalP"/>
    </source>
</evidence>
<comment type="caution">
    <text evidence="3">The sequence shown here is derived from an EMBL/GenBank/DDBJ whole genome shotgun (WGS) entry which is preliminary data.</text>
</comment>
<dbReference type="InterPro" id="IPR035940">
    <property type="entry name" value="CAP_sf"/>
</dbReference>
<reference evidence="3" key="2">
    <citation type="submission" date="2023-04" db="EMBL/GenBank/DDBJ databases">
        <authorList>
            <person name="Bu L."/>
            <person name="Lu L."/>
            <person name="Laidemitt M.R."/>
            <person name="Zhang S.M."/>
            <person name="Mutuku M."/>
            <person name="Mkoji G."/>
            <person name="Steinauer M."/>
            <person name="Loker E.S."/>
        </authorList>
    </citation>
    <scope>NUCLEOTIDE SEQUENCE</scope>
    <source>
        <strain evidence="3">KasaAsao</strain>
        <tissue evidence="3">Whole Snail</tissue>
    </source>
</reference>
<keyword evidence="4" id="KW-1185">Reference proteome</keyword>
<dbReference type="SMART" id="SM00198">
    <property type="entry name" value="SCP"/>
    <property type="match status" value="1"/>
</dbReference>
<dbReference type="InterPro" id="IPR001283">
    <property type="entry name" value="CRISP-related"/>
</dbReference>
<dbReference type="Pfam" id="PF00188">
    <property type="entry name" value="CAP"/>
    <property type="match status" value="1"/>
</dbReference>
<keyword evidence="1" id="KW-0732">Signal</keyword>
<feature type="signal peptide" evidence="1">
    <location>
        <begin position="1"/>
        <end position="29"/>
    </location>
</feature>